<gene>
    <name evidence="6" type="ORF">OU682_01400</name>
</gene>
<dbReference type="InterPro" id="IPR013785">
    <property type="entry name" value="Aldolase_TIM"/>
</dbReference>
<keyword evidence="4" id="KW-0456">Lyase</keyword>
<protein>
    <submittedName>
        <fullName evidence="6">2-dehydro-3-deoxy-6-phosphogalactonate aldolase</fullName>
    </submittedName>
</protein>
<evidence type="ECO:0000256" key="5">
    <source>
        <dbReference type="ARBA" id="ARBA00023277"/>
    </source>
</evidence>
<name>A0ABT4IZH3_9RHOB</name>
<keyword evidence="7" id="KW-1185">Reference proteome</keyword>
<dbReference type="EMBL" id="JAPTYD010000001">
    <property type="protein sequence ID" value="MCZ0960271.1"/>
    <property type="molecule type" value="Genomic_DNA"/>
</dbReference>
<accession>A0ABT4IZH3</accession>
<dbReference type="NCBIfam" id="NF006600">
    <property type="entry name" value="PRK09140.1"/>
    <property type="match status" value="1"/>
</dbReference>
<dbReference type="SUPFAM" id="SSF51569">
    <property type="entry name" value="Aldolase"/>
    <property type="match status" value="1"/>
</dbReference>
<dbReference type="Gene3D" id="3.20.20.70">
    <property type="entry name" value="Aldolase class I"/>
    <property type="match status" value="1"/>
</dbReference>
<evidence type="ECO:0000256" key="1">
    <source>
        <dbReference type="ARBA" id="ARBA00004761"/>
    </source>
</evidence>
<evidence type="ECO:0000313" key="7">
    <source>
        <dbReference type="Proteomes" id="UP001149822"/>
    </source>
</evidence>
<sequence length="209" mass="21541">MTDFDTAFSANPLIAILRGLRPEEAADTAKALTGAGFTIIEVPLNSPEPLDSIARMVAAAPDAIIGAGTVLTPDQVGAVADAGGRIIIAPNFDPRVAAEARRRGLSYCPGVGTVTEAFAALEAGASALKLFPAEMIPPAAVKAMRAVLPRETRLLPVGGISPDTMEPYLRAGADGFGLGSALYRPGQEAATTGQQARGFMAAWRGLVDR</sequence>
<comment type="caution">
    <text evidence="6">The sequence shown here is derived from an EMBL/GenBank/DDBJ whole genome shotgun (WGS) entry which is preliminary data.</text>
</comment>
<keyword evidence="5" id="KW-0119">Carbohydrate metabolism</keyword>
<evidence type="ECO:0000256" key="3">
    <source>
        <dbReference type="ARBA" id="ARBA00011233"/>
    </source>
</evidence>
<dbReference type="CDD" id="cd00452">
    <property type="entry name" value="KDPG_aldolase"/>
    <property type="match status" value="1"/>
</dbReference>
<organism evidence="6 7">
    <name type="scientific">Paracoccus benzoatiresistens</name>
    <dbReference type="NCBI Taxonomy" id="2997341"/>
    <lineage>
        <taxon>Bacteria</taxon>
        <taxon>Pseudomonadati</taxon>
        <taxon>Pseudomonadota</taxon>
        <taxon>Alphaproteobacteria</taxon>
        <taxon>Rhodobacterales</taxon>
        <taxon>Paracoccaceae</taxon>
        <taxon>Paracoccus</taxon>
    </lineage>
</organism>
<comment type="subunit">
    <text evidence="3">Homotrimer.</text>
</comment>
<dbReference type="InterPro" id="IPR000887">
    <property type="entry name" value="Aldlse_KDPG_KHG"/>
</dbReference>
<evidence type="ECO:0000256" key="4">
    <source>
        <dbReference type="ARBA" id="ARBA00023239"/>
    </source>
</evidence>
<comment type="similarity">
    <text evidence="2">Belongs to the KHG/KDPG aldolase family.</text>
</comment>
<dbReference type="RefSeq" id="WP_268940265.1">
    <property type="nucleotide sequence ID" value="NZ_JAPTYD010000001.1"/>
</dbReference>
<dbReference type="PANTHER" id="PTHR30246:SF1">
    <property type="entry name" value="2-DEHYDRO-3-DEOXY-6-PHOSPHOGALACTONATE ALDOLASE-RELATED"/>
    <property type="match status" value="1"/>
</dbReference>
<evidence type="ECO:0000256" key="2">
    <source>
        <dbReference type="ARBA" id="ARBA00006906"/>
    </source>
</evidence>
<dbReference type="PANTHER" id="PTHR30246">
    <property type="entry name" value="2-KETO-3-DEOXY-6-PHOSPHOGLUCONATE ALDOLASE"/>
    <property type="match status" value="1"/>
</dbReference>
<dbReference type="Proteomes" id="UP001149822">
    <property type="component" value="Unassembled WGS sequence"/>
</dbReference>
<evidence type="ECO:0000313" key="6">
    <source>
        <dbReference type="EMBL" id="MCZ0960271.1"/>
    </source>
</evidence>
<comment type="pathway">
    <text evidence="1">Carbohydrate acid metabolism.</text>
</comment>
<reference evidence="6" key="1">
    <citation type="submission" date="2022-12" db="EMBL/GenBank/DDBJ databases">
        <title>Paracoccus sp. EF6 isolated from a lake water.</title>
        <authorList>
            <person name="Liu H."/>
        </authorList>
    </citation>
    <scope>NUCLEOTIDE SEQUENCE</scope>
    <source>
        <strain evidence="6">EF6</strain>
    </source>
</reference>
<proteinExistence type="inferred from homology"/>
<dbReference type="Pfam" id="PF01081">
    <property type="entry name" value="Aldolase"/>
    <property type="match status" value="1"/>
</dbReference>